<dbReference type="GO" id="GO:0005524">
    <property type="term" value="F:ATP binding"/>
    <property type="evidence" value="ECO:0007669"/>
    <property type="project" value="UniProtKB-UniRule"/>
</dbReference>
<comment type="cofactor">
    <cofactor evidence="10">
        <name>Mg(2+)</name>
        <dbReference type="ChEBI" id="CHEBI:18420"/>
    </cofactor>
</comment>
<comment type="catalytic activity">
    <reaction evidence="8 10">
        <text>pyridoxal + ATP = pyridoxal 5'-phosphate + ADP + H(+)</text>
        <dbReference type="Rhea" id="RHEA:10224"/>
        <dbReference type="ChEBI" id="CHEBI:15378"/>
        <dbReference type="ChEBI" id="CHEBI:17310"/>
        <dbReference type="ChEBI" id="CHEBI:30616"/>
        <dbReference type="ChEBI" id="CHEBI:456216"/>
        <dbReference type="ChEBI" id="CHEBI:597326"/>
        <dbReference type="EC" id="2.7.1.35"/>
    </reaction>
</comment>
<organism evidence="12">
    <name type="scientific">Candidatus Snodgrassella sp. T4_34144</name>
    <dbReference type="NCBI Taxonomy" id="1194344"/>
    <lineage>
        <taxon>Bacteria</taxon>
        <taxon>Pseudomonadati</taxon>
        <taxon>Pseudomonadota</taxon>
        <taxon>Betaproteobacteria</taxon>
        <taxon>Neisseriales</taxon>
        <taxon>Neisseriaceae</taxon>
        <taxon>Snodgrassella</taxon>
    </lineage>
</organism>
<feature type="binding site" evidence="10">
    <location>
        <position position="23"/>
    </location>
    <ligand>
        <name>substrate</name>
    </ligand>
</feature>
<proteinExistence type="inferred from homology"/>
<keyword evidence="4 10" id="KW-0547">Nucleotide-binding</keyword>
<keyword evidence="5 10" id="KW-0418">Kinase</keyword>
<sequence>MRRVNTHRIVNGIIMKNILSIQSHVVFGHAGNSATVFPIRRLGVNVWPLNTVQFSNHTQYKQWKGMVMPAAHLLDIADGIAAIDELKNCDAVLSGYMGSAEQGNAITDIVRKVKQANPQAIYFCDPVMGHPEKGCIVAGGVAEFLCDVALPLSDMIAPNLFELEELNNKQRIHNVEEAVAACRALCNKGPRVVLVKHLSRAGYKTDCFEMLLVTAEEAWHIHRPLVDFGERQPVGVGDMTSGIFLADYLSGKTLLESFEHTTAAVYGVMLETLKCRQYELQVVAAQEEIAHPAHRFQAEKIA</sequence>
<feature type="binding site" evidence="10">
    <location>
        <position position="162"/>
    </location>
    <ligand>
        <name>ATP</name>
        <dbReference type="ChEBI" id="CHEBI:30616"/>
    </ligand>
</feature>
<dbReference type="AlphaFoldDB" id="K7SQM7"/>
<dbReference type="GO" id="GO:0008478">
    <property type="term" value="F:pyridoxal kinase activity"/>
    <property type="evidence" value="ECO:0007669"/>
    <property type="project" value="UniProtKB-UniRule"/>
</dbReference>
<accession>K7SQM7</accession>
<comment type="similarity">
    <text evidence="9 10">Belongs to the pyridoxine kinase family. PdxY subfamily.</text>
</comment>
<evidence type="ECO:0000313" key="12">
    <source>
        <dbReference type="EMBL" id="AFV98733.1"/>
    </source>
</evidence>
<dbReference type="Pfam" id="PF08543">
    <property type="entry name" value="Phos_pyr_kin"/>
    <property type="match status" value="1"/>
</dbReference>
<feature type="binding site" evidence="10">
    <location>
        <position position="125"/>
    </location>
    <ligand>
        <name>ATP</name>
        <dbReference type="ChEBI" id="CHEBI:30616"/>
    </ligand>
</feature>
<feature type="binding site" evidence="10">
    <location>
        <position position="238"/>
    </location>
    <ligand>
        <name>substrate</name>
    </ligand>
</feature>
<dbReference type="SUPFAM" id="SSF53613">
    <property type="entry name" value="Ribokinase-like"/>
    <property type="match status" value="1"/>
</dbReference>
<evidence type="ECO:0000256" key="5">
    <source>
        <dbReference type="ARBA" id="ARBA00022777"/>
    </source>
</evidence>
<dbReference type="NCBIfam" id="NF004398">
    <property type="entry name" value="PRK05756.1"/>
    <property type="match status" value="1"/>
</dbReference>
<comment type="function">
    <text evidence="10">Pyridoxal kinase involved in the salvage pathway of pyridoxal 5'-phosphate (PLP). Catalyzes the phosphorylation of pyridoxal to PLP.</text>
</comment>
<dbReference type="UniPathway" id="UPA01068">
    <property type="reaction ID" value="UER00298"/>
</dbReference>
<feature type="binding site" evidence="10">
    <location>
        <position position="196"/>
    </location>
    <ligand>
        <name>ATP</name>
        <dbReference type="ChEBI" id="CHEBI:30616"/>
    </ligand>
</feature>
<dbReference type="NCBIfam" id="TIGR00687">
    <property type="entry name" value="pyridox_kin"/>
    <property type="match status" value="1"/>
</dbReference>
<dbReference type="InterPro" id="IPR004625">
    <property type="entry name" value="PyrdxlKinase"/>
</dbReference>
<evidence type="ECO:0000259" key="11">
    <source>
        <dbReference type="Pfam" id="PF08543"/>
    </source>
</evidence>
<dbReference type="Gene3D" id="3.40.1190.20">
    <property type="match status" value="1"/>
</dbReference>
<comment type="subunit">
    <text evidence="2 10">Homodimer.</text>
</comment>
<evidence type="ECO:0000256" key="3">
    <source>
        <dbReference type="ARBA" id="ARBA00022679"/>
    </source>
</evidence>
<dbReference type="FunFam" id="3.40.1190.20:FF:000008">
    <property type="entry name" value="Pyridoxal kinase PdxY"/>
    <property type="match status" value="1"/>
</dbReference>
<dbReference type="EMBL" id="JQ966977">
    <property type="protein sequence ID" value="AFV98733.1"/>
    <property type="molecule type" value="Genomic_DNA"/>
</dbReference>
<feature type="binding site" evidence="10">
    <location>
        <position position="157"/>
    </location>
    <ligand>
        <name>ATP</name>
        <dbReference type="ChEBI" id="CHEBI:30616"/>
    </ligand>
</feature>
<dbReference type="GO" id="GO:0005829">
    <property type="term" value="C:cytosol"/>
    <property type="evidence" value="ECO:0007669"/>
    <property type="project" value="TreeGrafter"/>
</dbReference>
<dbReference type="HAMAP" id="MF_01639">
    <property type="entry name" value="PdxY"/>
    <property type="match status" value="1"/>
</dbReference>
<evidence type="ECO:0000256" key="9">
    <source>
        <dbReference type="ARBA" id="ARBA00061702"/>
    </source>
</evidence>
<dbReference type="InterPro" id="IPR029056">
    <property type="entry name" value="Ribokinase-like"/>
</dbReference>
<feature type="binding site" evidence="10">
    <location>
        <begin position="58"/>
        <end position="59"/>
    </location>
    <ligand>
        <name>substrate</name>
    </ligand>
</feature>
<reference evidence="12" key="1">
    <citation type="journal article" date="2012" name="MBio">
        <title>Long-term exposure to antibiotics has caused accumulation of resistance determinants in the gut microbiota of honeybees.</title>
        <authorList>
            <person name="Tian B."/>
            <person name="Fadhil N.H."/>
            <person name="Powell J.E."/>
            <person name="Kwong W.K."/>
            <person name="Moran N.A."/>
        </authorList>
    </citation>
    <scope>NUCLEOTIDE SEQUENCE</scope>
</reference>
<dbReference type="PANTHER" id="PTHR10534">
    <property type="entry name" value="PYRIDOXAL KINASE"/>
    <property type="match status" value="1"/>
</dbReference>
<feature type="binding site" evidence="10">
    <location>
        <begin position="223"/>
        <end position="226"/>
    </location>
    <ligand>
        <name>ATP</name>
        <dbReference type="ChEBI" id="CHEBI:30616"/>
    </ligand>
</feature>
<evidence type="ECO:0000256" key="10">
    <source>
        <dbReference type="HAMAP-Rule" id="MF_01639"/>
    </source>
</evidence>
<protein>
    <recommendedName>
        <fullName evidence="10">Pyridoxal kinase PdxY</fullName>
        <shortName evidence="10">PL kinase</shortName>
        <ecNumber evidence="10">2.7.1.35</ecNumber>
    </recommendedName>
</protein>
<evidence type="ECO:0000256" key="4">
    <source>
        <dbReference type="ARBA" id="ARBA00022741"/>
    </source>
</evidence>
<evidence type="ECO:0000256" key="1">
    <source>
        <dbReference type="ARBA" id="ARBA00005210"/>
    </source>
</evidence>
<dbReference type="InterPro" id="IPR023685">
    <property type="entry name" value="Pyridoxal_kinase_PdxY"/>
</dbReference>
<dbReference type="GO" id="GO:0000287">
    <property type="term" value="F:magnesium ion binding"/>
    <property type="evidence" value="ECO:0007669"/>
    <property type="project" value="UniProtKB-UniRule"/>
</dbReference>
<dbReference type="InterPro" id="IPR013749">
    <property type="entry name" value="PM/HMP-P_kinase-1"/>
</dbReference>
<feature type="domain" description="Pyridoxamine kinase/Phosphomethylpyrimidine kinase" evidence="11">
    <location>
        <begin position="85"/>
        <end position="278"/>
    </location>
</feature>
<keyword evidence="7 10" id="KW-0460">Magnesium</keyword>
<gene>
    <name evidence="10" type="primary">pdxY</name>
</gene>
<keyword evidence="6 10" id="KW-0067">ATP-binding</keyword>
<evidence type="ECO:0000256" key="6">
    <source>
        <dbReference type="ARBA" id="ARBA00022840"/>
    </source>
</evidence>
<dbReference type="CDD" id="cd01173">
    <property type="entry name" value="pyridoxal_pyridoxamine_kinase"/>
    <property type="match status" value="1"/>
</dbReference>
<dbReference type="GO" id="GO:0009443">
    <property type="term" value="P:pyridoxal 5'-phosphate salvage"/>
    <property type="evidence" value="ECO:0007669"/>
    <property type="project" value="UniProtKB-UniRule"/>
</dbReference>
<comment type="pathway">
    <text evidence="1 10">Cofactor metabolism; pyridoxal 5'-phosphate salvage; pyridoxal 5'-phosphate from pyridoxal: step 1/1.</text>
</comment>
<evidence type="ECO:0000256" key="7">
    <source>
        <dbReference type="ARBA" id="ARBA00022842"/>
    </source>
</evidence>
<evidence type="ECO:0000256" key="2">
    <source>
        <dbReference type="ARBA" id="ARBA00011738"/>
    </source>
</evidence>
<evidence type="ECO:0000256" key="8">
    <source>
        <dbReference type="ARBA" id="ARBA00049293"/>
    </source>
</evidence>
<name>K7SQM7_9NEIS</name>
<dbReference type="PANTHER" id="PTHR10534:SF2">
    <property type="entry name" value="PYRIDOXAL KINASE"/>
    <property type="match status" value="1"/>
</dbReference>
<keyword evidence="3 10" id="KW-0808">Transferase</keyword>
<dbReference type="EC" id="2.7.1.35" evidence="10"/>